<dbReference type="InterPro" id="IPR001932">
    <property type="entry name" value="PPM-type_phosphatase-like_dom"/>
</dbReference>
<dbReference type="Gene3D" id="3.30.450.20">
    <property type="entry name" value="PAS domain"/>
    <property type="match status" value="1"/>
</dbReference>
<dbReference type="SUPFAM" id="SSF55781">
    <property type="entry name" value="GAF domain-like"/>
    <property type="match status" value="1"/>
</dbReference>
<gene>
    <name evidence="4" type="ORF">J2Z21_004215</name>
</gene>
<feature type="domain" description="PPM-type phosphatase" evidence="3">
    <location>
        <begin position="360"/>
        <end position="582"/>
    </location>
</feature>
<dbReference type="InterPro" id="IPR013656">
    <property type="entry name" value="PAS_4"/>
</dbReference>
<evidence type="ECO:0000259" key="2">
    <source>
        <dbReference type="SMART" id="SM00065"/>
    </source>
</evidence>
<dbReference type="InterPro" id="IPR003594">
    <property type="entry name" value="HATPase_dom"/>
</dbReference>
<organism evidence="4 5">
    <name type="scientific">Streptomyces griseochromogenes</name>
    <dbReference type="NCBI Taxonomy" id="68214"/>
    <lineage>
        <taxon>Bacteria</taxon>
        <taxon>Bacillati</taxon>
        <taxon>Actinomycetota</taxon>
        <taxon>Actinomycetes</taxon>
        <taxon>Kitasatosporales</taxon>
        <taxon>Streptomycetaceae</taxon>
        <taxon>Streptomyces</taxon>
    </lineage>
</organism>
<evidence type="ECO:0000256" key="1">
    <source>
        <dbReference type="ARBA" id="ARBA00022801"/>
    </source>
</evidence>
<dbReference type="Pfam" id="PF07228">
    <property type="entry name" value="SpoIIE"/>
    <property type="match status" value="1"/>
</dbReference>
<dbReference type="PANTHER" id="PTHR43156">
    <property type="entry name" value="STAGE II SPORULATION PROTEIN E-RELATED"/>
    <property type="match status" value="1"/>
</dbReference>
<dbReference type="SMART" id="SM00065">
    <property type="entry name" value="GAF"/>
    <property type="match status" value="1"/>
</dbReference>
<dbReference type="InterPro" id="IPR035965">
    <property type="entry name" value="PAS-like_dom_sf"/>
</dbReference>
<dbReference type="CDD" id="cd16936">
    <property type="entry name" value="HATPase_RsbW-like"/>
    <property type="match status" value="1"/>
</dbReference>
<name>A0ABS4LVL7_9ACTN</name>
<dbReference type="EMBL" id="JAGGLP010000008">
    <property type="protein sequence ID" value="MBP2051244.1"/>
    <property type="molecule type" value="Genomic_DNA"/>
</dbReference>
<dbReference type="InterPro" id="IPR036457">
    <property type="entry name" value="PPM-type-like_dom_sf"/>
</dbReference>
<dbReference type="Pfam" id="PF13581">
    <property type="entry name" value="HATPase_c_2"/>
    <property type="match status" value="1"/>
</dbReference>
<dbReference type="SUPFAM" id="SSF55874">
    <property type="entry name" value="ATPase domain of HSP90 chaperone/DNA topoisomerase II/histidine kinase"/>
    <property type="match status" value="1"/>
</dbReference>
<keyword evidence="5" id="KW-1185">Reference proteome</keyword>
<feature type="domain" description="GAF" evidence="2">
    <location>
        <begin position="156"/>
        <end position="339"/>
    </location>
</feature>
<dbReference type="Gene3D" id="3.30.450.40">
    <property type="match status" value="1"/>
</dbReference>
<sequence length="714" mass="77141">MPTTGERQWLIRAQSADAVRRQNLGRALLRGLFTESPFHIDVFDAQLRFVAQNARRLKGFRDQDVIGRTMRDVAPAGVLDMAAFEARQQQVLATGEALVATEVRARDSEAPHRDQAFSETIVPLRSSSGAVIGLAHAVFEVTDRVRARERLALVNDASAKIGSTLDVLRTAQELTDVAVPLFADHAFVNLLDPVFGGEEPVLGPIAETVPLRRAATSSTPESPTEVVVATGEVDSFTSGPGALFGRALTTGEPLFLTTEQVIAELAPVDPRRAALVREYGTHSYLLVPMFARGAPLGAAVFLRFRRADPFEADDVLLAQEFVARAAVCIDNARRYTHERATAMALQRNLLPQQLPLLRAVETTSRYLPAGGRAVLGGAWFDVIPLSGARVALVVGDVPGQGLHVAVTMGRLRTAVRTLADLDLSPEELLTHLDDQVSRFQDERGEGLAGGAAGTSCLYAVFDPISRRCAMARAGRPPAARLSAEGKVELLGLPGGPPLGRGGAPFESGEVTLNDGDVLVLHTSRPEETAKDSAGTDLTWLREALSEPQLAASPRLDGICASVVRRLPPSRPQDDIALLVARVRGLHPDRHITWQLAAEPEVVGEARALATRKLAEWDLEELEFTTELVVSELVTNAIRYGSPPIQLRLIRDRGLICEVSDASSTSPHIRRALETDEGGRGLYMVAQLAQLWGTRYHARGKTIWAEQALPTAVTP</sequence>
<dbReference type="Proteomes" id="UP001519309">
    <property type="component" value="Unassembled WGS sequence"/>
</dbReference>
<accession>A0ABS4LVL7</accession>
<dbReference type="SMART" id="SM00331">
    <property type="entry name" value="PP2C_SIG"/>
    <property type="match status" value="1"/>
</dbReference>
<dbReference type="InterPro" id="IPR052016">
    <property type="entry name" value="Bact_Sigma-Reg"/>
</dbReference>
<evidence type="ECO:0000259" key="3">
    <source>
        <dbReference type="SMART" id="SM00331"/>
    </source>
</evidence>
<keyword evidence="1" id="KW-0378">Hydrolase</keyword>
<dbReference type="Pfam" id="PF08448">
    <property type="entry name" value="PAS_4"/>
    <property type="match status" value="1"/>
</dbReference>
<dbReference type="Gene3D" id="3.30.565.10">
    <property type="entry name" value="Histidine kinase-like ATPase, C-terminal domain"/>
    <property type="match status" value="1"/>
</dbReference>
<dbReference type="SUPFAM" id="SSF55785">
    <property type="entry name" value="PYP-like sensor domain (PAS domain)"/>
    <property type="match status" value="1"/>
</dbReference>
<dbReference type="Gene3D" id="3.60.40.10">
    <property type="entry name" value="PPM-type phosphatase domain"/>
    <property type="match status" value="1"/>
</dbReference>
<dbReference type="Pfam" id="PF01590">
    <property type="entry name" value="GAF"/>
    <property type="match status" value="1"/>
</dbReference>
<protein>
    <submittedName>
        <fullName evidence="4">Serine phosphatase RsbU (Regulator of sigma subunit)/anti-sigma regulatory factor (Ser/Thr protein kinase)</fullName>
    </submittedName>
</protein>
<dbReference type="InterPro" id="IPR029016">
    <property type="entry name" value="GAF-like_dom_sf"/>
</dbReference>
<comment type="caution">
    <text evidence="4">The sequence shown here is derived from an EMBL/GenBank/DDBJ whole genome shotgun (WGS) entry which is preliminary data.</text>
</comment>
<proteinExistence type="predicted"/>
<dbReference type="PANTHER" id="PTHR43156:SF2">
    <property type="entry name" value="STAGE II SPORULATION PROTEIN E"/>
    <property type="match status" value="1"/>
</dbReference>
<evidence type="ECO:0000313" key="5">
    <source>
        <dbReference type="Proteomes" id="UP001519309"/>
    </source>
</evidence>
<dbReference type="InterPro" id="IPR003018">
    <property type="entry name" value="GAF"/>
</dbReference>
<dbReference type="InterPro" id="IPR036890">
    <property type="entry name" value="HATPase_C_sf"/>
</dbReference>
<reference evidence="4 5" key="1">
    <citation type="submission" date="2021-03" db="EMBL/GenBank/DDBJ databases">
        <title>Genomic Encyclopedia of Type Strains, Phase IV (KMG-IV): sequencing the most valuable type-strain genomes for metagenomic binning, comparative biology and taxonomic classification.</title>
        <authorList>
            <person name="Goeker M."/>
        </authorList>
    </citation>
    <scope>NUCLEOTIDE SEQUENCE [LARGE SCALE GENOMIC DNA]</scope>
    <source>
        <strain evidence="4 5">DSM 40499</strain>
    </source>
</reference>
<evidence type="ECO:0000313" key="4">
    <source>
        <dbReference type="EMBL" id="MBP2051244.1"/>
    </source>
</evidence>